<reference evidence="2" key="1">
    <citation type="submission" date="2019-08" db="EMBL/GenBank/DDBJ databases">
        <title>The complete genome of Acinetobacter defluvii strain WCHAD010030.</title>
        <authorList>
            <person name="Hu Y."/>
            <person name="Qin J."/>
            <person name="Feng Y."/>
            <person name="Zong Z."/>
        </authorList>
    </citation>
    <scope>NUCLEOTIDE SEQUENCE</scope>
    <source>
        <strain evidence="2">WCHA30</strain>
    </source>
</reference>
<dbReference type="AlphaFoldDB" id="A0A2S2FE55"/>
<feature type="transmembrane region" description="Helical" evidence="1">
    <location>
        <begin position="12"/>
        <end position="32"/>
    </location>
</feature>
<keyword evidence="1" id="KW-0812">Transmembrane</keyword>
<dbReference type="EMBL" id="CP029397">
    <property type="protein sequence ID" value="AWL29247.1"/>
    <property type="molecule type" value="Genomic_DNA"/>
</dbReference>
<dbReference type="OrthoDB" id="9999546at2"/>
<proteinExistence type="predicted"/>
<evidence type="ECO:0000313" key="2">
    <source>
        <dbReference type="EMBL" id="AWL29247.1"/>
    </source>
</evidence>
<sequence>MYILEEFKSSPLAEKITAISTAIIIVGISYKFGYYKFTPLTSGWVLPFFNLFDIAFSASKLIGIYISGLLILDKSFTSENGKQESQKIIFLIIIVCIVCYFLDTTVIDILSIAVPIISAILLVGFDGITKYIALALLIFISPFVNGLADIKNDLKYDALPTVVLKETKPIEDWRLLDKANEKILLINFRKKEEIKIVEFGEIEKIINKSPNQS</sequence>
<feature type="transmembrane region" description="Helical" evidence="1">
    <location>
        <begin position="44"/>
        <end position="68"/>
    </location>
</feature>
<feature type="transmembrane region" description="Helical" evidence="1">
    <location>
        <begin position="89"/>
        <end position="122"/>
    </location>
</feature>
<protein>
    <submittedName>
        <fullName evidence="2">Uncharacterized protein</fullName>
    </submittedName>
</protein>
<accession>A0A2S2FE55</accession>
<name>A0A2S2FE55_9GAMM</name>
<evidence type="ECO:0000256" key="1">
    <source>
        <dbReference type="SAM" id="Phobius"/>
    </source>
</evidence>
<keyword evidence="1" id="KW-0472">Membrane</keyword>
<organism evidence="2 3">
    <name type="scientific">Acinetobacter defluvii</name>
    <dbReference type="NCBI Taxonomy" id="1871111"/>
    <lineage>
        <taxon>Bacteria</taxon>
        <taxon>Pseudomonadati</taxon>
        <taxon>Pseudomonadota</taxon>
        <taxon>Gammaproteobacteria</taxon>
        <taxon>Moraxellales</taxon>
        <taxon>Moraxellaceae</taxon>
        <taxon>Acinetobacter</taxon>
    </lineage>
</organism>
<dbReference type="RefSeq" id="WP_065992750.1">
    <property type="nucleotide sequence ID" value="NZ_CP029397.2"/>
</dbReference>
<keyword evidence="1" id="KW-1133">Transmembrane helix</keyword>
<evidence type="ECO:0000313" key="3">
    <source>
        <dbReference type="Proteomes" id="UP000245977"/>
    </source>
</evidence>
<keyword evidence="3" id="KW-1185">Reference proteome</keyword>
<dbReference type="STRING" id="1871111.GCA_001704615_01407"/>
<feature type="transmembrane region" description="Helical" evidence="1">
    <location>
        <begin position="128"/>
        <end position="148"/>
    </location>
</feature>
<dbReference type="KEGG" id="adv:DJ533_12055"/>
<gene>
    <name evidence="2" type="ORF">DJ533_12055</name>
</gene>
<dbReference type="Proteomes" id="UP000245977">
    <property type="component" value="Chromosome"/>
</dbReference>